<dbReference type="AlphaFoldDB" id="A0A8J2MCX3"/>
<dbReference type="EMBL" id="CAJVCH010570995">
    <property type="protein sequence ID" value="CAG7836360.1"/>
    <property type="molecule type" value="Genomic_DNA"/>
</dbReference>
<reference evidence="1" key="1">
    <citation type="submission" date="2021-06" db="EMBL/GenBank/DDBJ databases">
        <authorList>
            <person name="Hodson N. C."/>
            <person name="Mongue J. A."/>
            <person name="Jaron S. K."/>
        </authorList>
    </citation>
    <scope>NUCLEOTIDE SEQUENCE</scope>
</reference>
<sequence>ARNRNSYCLYQIDAPVHLAEHHFQKGCEVNSELLSSTECNEFTISEMTNEIEPIQCSLVEPLPSLRWKRDLSGPNATTYEEADEDVPPTADELAKIKGNPDMMASISKYVKNQVKELIQQSDPSKTVSIKFGQKKQPPGQTLLRLCSNVAQKICSPVSEDTFTIALESFLTQQTSFHLKDMYISFPAYDRILASMTECDGQAGNFMFVRNDSLCASKPPTDISQLIKRNGANKTLEILPYWALARPDAFEVVVEVVWKVFLMAHSYCFKFFNQYFNDHHTFTTTMIHFFTNQIQDIWIIDKDGKPPETNEVPQGNYTTGSKWYGDLLGKAGDLLQYVDYCYRASRVPVGMKTPWSWKYPWYIRRPPRDNRNEWISKKEKRSVNIESIKECVVGP</sequence>
<name>A0A8J2MCX3_9HEXA</name>
<accession>A0A8J2MCX3</accession>
<evidence type="ECO:0000313" key="1">
    <source>
        <dbReference type="EMBL" id="CAG7836360.1"/>
    </source>
</evidence>
<feature type="non-terminal residue" evidence="1">
    <location>
        <position position="1"/>
    </location>
</feature>
<proteinExistence type="predicted"/>
<dbReference type="Proteomes" id="UP000708208">
    <property type="component" value="Unassembled WGS sequence"/>
</dbReference>
<keyword evidence="2" id="KW-1185">Reference proteome</keyword>
<comment type="caution">
    <text evidence="1">The sequence shown here is derived from an EMBL/GenBank/DDBJ whole genome shotgun (WGS) entry which is preliminary data.</text>
</comment>
<protein>
    <submittedName>
        <fullName evidence="1">Uncharacterized protein</fullName>
    </submittedName>
</protein>
<gene>
    <name evidence="1" type="ORF">AFUS01_LOCUS45614</name>
</gene>
<evidence type="ECO:0000313" key="2">
    <source>
        <dbReference type="Proteomes" id="UP000708208"/>
    </source>
</evidence>
<organism evidence="1 2">
    <name type="scientific">Allacma fusca</name>
    <dbReference type="NCBI Taxonomy" id="39272"/>
    <lineage>
        <taxon>Eukaryota</taxon>
        <taxon>Metazoa</taxon>
        <taxon>Ecdysozoa</taxon>
        <taxon>Arthropoda</taxon>
        <taxon>Hexapoda</taxon>
        <taxon>Collembola</taxon>
        <taxon>Symphypleona</taxon>
        <taxon>Sminthuridae</taxon>
        <taxon>Allacma</taxon>
    </lineage>
</organism>